<evidence type="ECO:0000259" key="19">
    <source>
        <dbReference type="PROSITE" id="PS50026"/>
    </source>
</evidence>
<dbReference type="AlphaFoldDB" id="A0A8C7YLV6"/>
<dbReference type="InterPro" id="IPR002396">
    <property type="entry name" value="Selectin_superfamily"/>
</dbReference>
<dbReference type="Pfam" id="PF00059">
    <property type="entry name" value="Lectin_C"/>
    <property type="match status" value="1"/>
</dbReference>
<keyword evidence="23" id="KW-1185">Reference proteome</keyword>
<dbReference type="PROSITE" id="PS50041">
    <property type="entry name" value="C_TYPE_LECTIN_2"/>
    <property type="match status" value="1"/>
</dbReference>
<keyword evidence="10" id="KW-0677">Repeat</keyword>
<evidence type="ECO:0000256" key="11">
    <source>
        <dbReference type="ARBA" id="ARBA00022837"/>
    </source>
</evidence>
<feature type="disulfide bond" evidence="17">
    <location>
        <begin position="182"/>
        <end position="192"/>
    </location>
</feature>
<evidence type="ECO:0000256" key="3">
    <source>
        <dbReference type="ARBA" id="ARBA00022475"/>
    </source>
</evidence>
<reference evidence="22" key="2">
    <citation type="submission" date="2025-09" db="UniProtKB">
        <authorList>
            <consortium name="Ensembl"/>
        </authorList>
    </citation>
    <scope>IDENTIFICATION</scope>
</reference>
<dbReference type="InterPro" id="IPR000742">
    <property type="entry name" value="EGF"/>
</dbReference>
<dbReference type="SUPFAM" id="SSF57535">
    <property type="entry name" value="Complement control module/SCR domain"/>
    <property type="match status" value="2"/>
</dbReference>
<keyword evidence="3" id="KW-1003">Cell membrane</keyword>
<dbReference type="Gene3D" id="2.10.70.10">
    <property type="entry name" value="Complement Module, domain 1"/>
    <property type="match status" value="2"/>
</dbReference>
<dbReference type="GO" id="GO:0007155">
    <property type="term" value="P:cell adhesion"/>
    <property type="evidence" value="ECO:0007669"/>
    <property type="project" value="UniProtKB-KW"/>
</dbReference>
<dbReference type="SUPFAM" id="SSF56436">
    <property type="entry name" value="C-type lectin-like"/>
    <property type="match status" value="1"/>
</dbReference>
<feature type="domain" description="Sushi" evidence="21">
    <location>
        <begin position="279"/>
        <end position="342"/>
    </location>
</feature>
<dbReference type="SMART" id="SM00032">
    <property type="entry name" value="CCP"/>
    <property type="match status" value="2"/>
</dbReference>
<dbReference type="SMART" id="SM00181">
    <property type="entry name" value="EGF"/>
    <property type="match status" value="1"/>
</dbReference>
<keyword evidence="15 17" id="KW-1015">Disulfide bond</keyword>
<keyword evidence="4 17" id="KW-0245">EGF-like domain</keyword>
<feature type="domain" description="Sushi" evidence="21">
    <location>
        <begin position="210"/>
        <end position="278"/>
    </location>
</feature>
<keyword evidence="13" id="KW-1133">Transmembrane helix</keyword>
<feature type="domain" description="C-type lectin" evidence="20">
    <location>
        <begin position="52"/>
        <end position="178"/>
    </location>
</feature>
<dbReference type="GO" id="GO:0005886">
    <property type="term" value="C:plasma membrane"/>
    <property type="evidence" value="ECO:0007669"/>
    <property type="project" value="UniProtKB-SubCell"/>
</dbReference>
<evidence type="ECO:0000256" key="2">
    <source>
        <dbReference type="ARBA" id="ARBA00007360"/>
    </source>
</evidence>
<comment type="caution">
    <text evidence="17">Lacks conserved residue(s) required for the propagation of feature annotation.</text>
</comment>
<evidence type="ECO:0000256" key="1">
    <source>
        <dbReference type="ARBA" id="ARBA00004251"/>
    </source>
</evidence>
<evidence type="ECO:0000256" key="13">
    <source>
        <dbReference type="ARBA" id="ARBA00022989"/>
    </source>
</evidence>
<dbReference type="GeneTree" id="ENSGT00940000160168"/>
<reference evidence="22" key="1">
    <citation type="submission" date="2025-08" db="UniProtKB">
        <authorList>
            <consortium name="Ensembl"/>
        </authorList>
    </citation>
    <scope>IDENTIFICATION</scope>
</reference>
<dbReference type="InterPro" id="IPR000436">
    <property type="entry name" value="Sushi_SCR_CCP_dom"/>
</dbReference>
<dbReference type="PROSITE" id="PS50923">
    <property type="entry name" value="SUSHI"/>
    <property type="match status" value="2"/>
</dbReference>
<organism evidence="22 23">
    <name type="scientific">Oryzias sinensis</name>
    <name type="common">Chinese medaka</name>
    <dbReference type="NCBI Taxonomy" id="183150"/>
    <lineage>
        <taxon>Eukaryota</taxon>
        <taxon>Metazoa</taxon>
        <taxon>Chordata</taxon>
        <taxon>Craniata</taxon>
        <taxon>Vertebrata</taxon>
        <taxon>Euteleostomi</taxon>
        <taxon>Actinopterygii</taxon>
        <taxon>Neopterygii</taxon>
        <taxon>Teleostei</taxon>
        <taxon>Neoteleostei</taxon>
        <taxon>Acanthomorphata</taxon>
        <taxon>Ovalentaria</taxon>
        <taxon>Atherinomorphae</taxon>
        <taxon>Beloniformes</taxon>
        <taxon>Adrianichthyidae</taxon>
        <taxon>Oryziinae</taxon>
        <taxon>Oryzias</taxon>
    </lineage>
</organism>
<evidence type="ECO:0000313" key="22">
    <source>
        <dbReference type="Ensembl" id="ENSOSIP00000030774.1"/>
    </source>
</evidence>
<dbReference type="PANTHER" id="PTHR19325">
    <property type="entry name" value="COMPLEMENT COMPONENT-RELATED SUSHI DOMAIN-CONTAINING"/>
    <property type="match status" value="1"/>
</dbReference>
<evidence type="ECO:0000256" key="10">
    <source>
        <dbReference type="ARBA" id="ARBA00022737"/>
    </source>
</evidence>
<evidence type="ECO:0000256" key="8">
    <source>
        <dbReference type="ARBA" id="ARBA00022729"/>
    </source>
</evidence>
<comment type="subcellular location">
    <subcellularLocation>
        <location evidence="1">Cell membrane</location>
        <topology evidence="1">Single-pass type I membrane protein</topology>
    </subcellularLocation>
</comment>
<evidence type="ECO:0000313" key="23">
    <source>
        <dbReference type="Proteomes" id="UP000694383"/>
    </source>
</evidence>
<evidence type="ECO:0000256" key="14">
    <source>
        <dbReference type="ARBA" id="ARBA00023136"/>
    </source>
</evidence>
<proteinExistence type="inferred from homology"/>
<evidence type="ECO:0000256" key="18">
    <source>
        <dbReference type="PROSITE-ProRule" id="PRU00302"/>
    </source>
</evidence>
<evidence type="ECO:0000256" key="17">
    <source>
        <dbReference type="PROSITE-ProRule" id="PRU00076"/>
    </source>
</evidence>
<dbReference type="CDD" id="cd00033">
    <property type="entry name" value="CCP"/>
    <property type="match status" value="2"/>
</dbReference>
<dbReference type="SUPFAM" id="SSF57196">
    <property type="entry name" value="EGF/Laminin"/>
    <property type="match status" value="1"/>
</dbReference>
<keyword evidence="11" id="KW-0106">Calcium</keyword>
<evidence type="ECO:0000256" key="6">
    <source>
        <dbReference type="ARBA" id="ARBA00022692"/>
    </source>
</evidence>
<dbReference type="Pfam" id="PF00084">
    <property type="entry name" value="Sushi"/>
    <property type="match status" value="2"/>
</dbReference>
<dbReference type="InterPro" id="IPR016187">
    <property type="entry name" value="CTDL_fold"/>
</dbReference>
<evidence type="ECO:0000256" key="9">
    <source>
        <dbReference type="ARBA" id="ARBA00022734"/>
    </source>
</evidence>
<dbReference type="InterPro" id="IPR001304">
    <property type="entry name" value="C-type_lectin-like"/>
</dbReference>
<evidence type="ECO:0000256" key="4">
    <source>
        <dbReference type="ARBA" id="ARBA00022536"/>
    </source>
</evidence>
<dbReference type="PROSITE" id="PS00022">
    <property type="entry name" value="EGF_1"/>
    <property type="match status" value="1"/>
</dbReference>
<evidence type="ECO:0000256" key="5">
    <source>
        <dbReference type="ARBA" id="ARBA00022659"/>
    </source>
</evidence>
<dbReference type="CDD" id="cd00054">
    <property type="entry name" value="EGF_CA"/>
    <property type="match status" value="1"/>
</dbReference>
<evidence type="ECO:0000259" key="21">
    <source>
        <dbReference type="PROSITE" id="PS50923"/>
    </source>
</evidence>
<feature type="disulfide bond" evidence="17">
    <location>
        <begin position="203"/>
        <end position="212"/>
    </location>
</feature>
<dbReference type="FunFam" id="3.10.100.10:FF:000007">
    <property type="entry name" value="L-selectin"/>
    <property type="match status" value="1"/>
</dbReference>
<dbReference type="PROSITE" id="PS00615">
    <property type="entry name" value="C_TYPE_LECTIN_1"/>
    <property type="match status" value="1"/>
</dbReference>
<dbReference type="Proteomes" id="UP000694383">
    <property type="component" value="Unplaced"/>
</dbReference>
<dbReference type="PANTHER" id="PTHR19325:SF569">
    <property type="entry name" value="COMPLEMENT COMPONENT 4 BINDING PROTEIN, SECRETORY-RELATED"/>
    <property type="match status" value="1"/>
</dbReference>
<comment type="similarity">
    <text evidence="2">Belongs to the selectin/LECAM family.</text>
</comment>
<dbReference type="Ensembl" id="ENSOSIT00000032432.1">
    <property type="protein sequence ID" value="ENSOSIP00000030774.1"/>
    <property type="gene ID" value="ENSOSIG00000015832.1"/>
</dbReference>
<dbReference type="CDD" id="cd03592">
    <property type="entry name" value="CLECT_selectins_like"/>
    <property type="match status" value="1"/>
</dbReference>
<dbReference type="Gene3D" id="3.10.100.10">
    <property type="entry name" value="Mannose-Binding Protein A, subunit A"/>
    <property type="match status" value="1"/>
</dbReference>
<evidence type="ECO:0000256" key="15">
    <source>
        <dbReference type="ARBA" id="ARBA00023157"/>
    </source>
</evidence>
<feature type="domain" description="EGF-like" evidence="19">
    <location>
        <begin position="178"/>
        <end position="213"/>
    </location>
</feature>
<dbReference type="FunFam" id="2.10.70.10:FF:000001">
    <property type="entry name" value="Selectin P"/>
    <property type="match status" value="2"/>
</dbReference>
<dbReference type="SMART" id="SM00034">
    <property type="entry name" value="CLECT"/>
    <property type="match status" value="1"/>
</dbReference>
<evidence type="ECO:0000256" key="12">
    <source>
        <dbReference type="ARBA" id="ARBA00022889"/>
    </source>
</evidence>
<keyword evidence="16" id="KW-0325">Glycoprotein</keyword>
<protein>
    <recommendedName>
        <fullName evidence="24">Selectin E</fullName>
    </recommendedName>
</protein>
<keyword evidence="7" id="KW-0479">Metal-binding</keyword>
<dbReference type="PROSITE" id="PS50026">
    <property type="entry name" value="EGF_3"/>
    <property type="match status" value="1"/>
</dbReference>
<evidence type="ECO:0000259" key="20">
    <source>
        <dbReference type="PROSITE" id="PS50041"/>
    </source>
</evidence>
<sequence>MIYFLLICFFFDRNSPLRQFSSFKQKRQHLGSDSSFSAFKHWEWALCLWRHVDGWSYHWSNHTMEWAEARDWCKQRYTDMVAIQNQEEITHLNNSLPKRDNYYWIGIRKINDVWTWVGTNKALTPEATNWAKGEPNNGKDGSKMSQPEDCVEIYIKRTQQAGKWNDEKCSKKKAALCYSASCRNDSCYHGECVETINNHTCECDPGFYGTRCQHGEKIKEKVIPPEHGRVDCSHKNGDFAYDSLCRHSCEEGYSLTSSGVQRCTSTGLWSEESPKCQLVQCRHLSHSEAGDMKCSHPLGHYSYQSSCSFTCHEGYEMKPSSPSTVHCEASGRWSDLEPSCVGTSAYFIAFMSHTSL</sequence>
<dbReference type="InterPro" id="IPR016186">
    <property type="entry name" value="C-type_lectin-like/link_sf"/>
</dbReference>
<keyword evidence="9" id="KW-0430">Lectin</keyword>
<keyword evidence="14" id="KW-0472">Membrane</keyword>
<dbReference type="InterPro" id="IPR033991">
    <property type="entry name" value="Selectin_CTLD"/>
</dbReference>
<keyword evidence="6" id="KW-0812">Transmembrane</keyword>
<evidence type="ECO:0000256" key="16">
    <source>
        <dbReference type="ARBA" id="ARBA00023180"/>
    </source>
</evidence>
<dbReference type="Gene3D" id="2.10.25.10">
    <property type="entry name" value="Laminin"/>
    <property type="match status" value="1"/>
</dbReference>
<dbReference type="GO" id="GO:0030246">
    <property type="term" value="F:carbohydrate binding"/>
    <property type="evidence" value="ECO:0007669"/>
    <property type="project" value="UniProtKB-KW"/>
</dbReference>
<evidence type="ECO:0008006" key="24">
    <source>
        <dbReference type="Google" id="ProtNLM"/>
    </source>
</evidence>
<dbReference type="InterPro" id="IPR050350">
    <property type="entry name" value="Compl-Cell_Adhes-Reg"/>
</dbReference>
<dbReference type="PROSITE" id="PS01186">
    <property type="entry name" value="EGF_2"/>
    <property type="match status" value="1"/>
</dbReference>
<dbReference type="InterPro" id="IPR035976">
    <property type="entry name" value="Sushi/SCR/CCP_sf"/>
</dbReference>
<dbReference type="PRINTS" id="PR00343">
    <property type="entry name" value="SELECTIN"/>
</dbReference>
<keyword evidence="12" id="KW-0130">Cell adhesion</keyword>
<dbReference type="InterPro" id="IPR018378">
    <property type="entry name" value="C-type_lectin_CS"/>
</dbReference>
<name>A0A8C7YLV6_9TELE</name>
<dbReference type="GO" id="GO:0046872">
    <property type="term" value="F:metal ion binding"/>
    <property type="evidence" value="ECO:0007669"/>
    <property type="project" value="UniProtKB-KW"/>
</dbReference>
<evidence type="ECO:0000256" key="7">
    <source>
        <dbReference type="ARBA" id="ARBA00022723"/>
    </source>
</evidence>
<keyword evidence="5 18" id="KW-0768">Sushi</keyword>
<accession>A0A8C7YLV6</accession>
<feature type="disulfide bond" evidence="18">
    <location>
        <begin position="249"/>
        <end position="276"/>
    </location>
</feature>
<keyword evidence="8" id="KW-0732">Signal</keyword>